<evidence type="ECO:0000313" key="1">
    <source>
        <dbReference type="EMBL" id="KER05462.1"/>
    </source>
</evidence>
<protein>
    <submittedName>
        <fullName evidence="1">Lysyl oxidase-like protein</fullName>
    </submittedName>
</protein>
<dbReference type="EMBL" id="JNVL01000062">
    <property type="protein sequence ID" value="KER05462.1"/>
    <property type="molecule type" value="Genomic_DNA"/>
</dbReference>
<gene>
    <name evidence="1" type="ORF">AAA799E16_01898</name>
</gene>
<dbReference type="Pfam" id="PF01186">
    <property type="entry name" value="Lysyl_oxidase"/>
    <property type="match status" value="1"/>
</dbReference>
<name>A0A081S3F9_9ARCH</name>
<dbReference type="Proteomes" id="UP000028027">
    <property type="component" value="Unassembled WGS sequence"/>
</dbReference>
<reference evidence="1 2" key="1">
    <citation type="submission" date="2014-06" db="EMBL/GenBank/DDBJ databases">
        <authorList>
            <person name="Ngugi D.K."/>
            <person name="Blom J."/>
            <person name="Alam I."/>
            <person name="Rashid M."/>
            <person name="Ba Alawi W."/>
            <person name="Zhang G."/>
            <person name="Hikmawan T."/>
            <person name="Guan Y."/>
            <person name="Antunes A."/>
            <person name="Siam R."/>
            <person name="Eldorry H."/>
            <person name="Bajic V."/>
            <person name="Stingl U."/>
        </authorList>
    </citation>
    <scope>NUCLEOTIDE SEQUENCE [LARGE SCALE GENOMIC DNA]</scope>
    <source>
        <strain evidence="1">SCGC AAA799-E16</strain>
    </source>
</reference>
<sequence length="292" mass="32385">MTYTKKIFRKATILPVLLAIGFMFTTPMLLDVAAAPGGNGNNNGVPDSALLPDIIPSIPKHLQVQNAQQTETLRFTNAWGNTGVGNLEFFPIIPGVDVVETETQDSLQRLYDENGNLVWAEVVSEFEFHAEHNHWHIADIGEFAVRESTPNGPGDIITLPDGETASSIKVGFCIIDVYKIDGENSPTRDRVYWDCEVTEQGIQAGWMDQYHQSTEGNEVPITDLAPGEYYLTNEWNPANNFIDEDETNDLSWMKFELTRDSNGNAKITEIEGYSPGCNPESPGLCGEITRNN</sequence>
<dbReference type="AlphaFoldDB" id="A0A081S3F9"/>
<accession>A0A081S3F9</accession>
<dbReference type="GO" id="GO:0016641">
    <property type="term" value="F:oxidoreductase activity, acting on the CH-NH2 group of donors, oxygen as acceptor"/>
    <property type="evidence" value="ECO:0007669"/>
    <property type="project" value="InterPro"/>
</dbReference>
<evidence type="ECO:0000313" key="2">
    <source>
        <dbReference type="Proteomes" id="UP000028027"/>
    </source>
</evidence>
<proteinExistence type="predicted"/>
<keyword evidence="2" id="KW-1185">Reference proteome</keyword>
<dbReference type="PATRIC" id="fig|1502292.3.peg.1740"/>
<comment type="caution">
    <text evidence="1">The sequence shown here is derived from an EMBL/GenBank/DDBJ whole genome shotgun (WGS) entry which is preliminary data.</text>
</comment>
<dbReference type="GO" id="GO:0005507">
    <property type="term" value="F:copper ion binding"/>
    <property type="evidence" value="ECO:0007669"/>
    <property type="project" value="InterPro"/>
</dbReference>
<dbReference type="InterPro" id="IPR001695">
    <property type="entry name" value="Lysyl_oxidase"/>
</dbReference>
<organism evidence="1 2">
    <name type="scientific">Marine Group I thaumarchaeote SCGC AAA799-E16</name>
    <dbReference type="NCBI Taxonomy" id="1502292"/>
    <lineage>
        <taxon>Archaea</taxon>
        <taxon>Nitrososphaerota</taxon>
        <taxon>Marine Group I</taxon>
    </lineage>
</organism>